<keyword evidence="2" id="KW-1133">Transmembrane helix</keyword>
<evidence type="ECO:0000313" key="5">
    <source>
        <dbReference type="Proteomes" id="UP000274909"/>
    </source>
</evidence>
<feature type="transmembrane region" description="Helical" evidence="2">
    <location>
        <begin position="184"/>
        <end position="203"/>
    </location>
</feature>
<comment type="similarity">
    <text evidence="1">Belongs to the EamA transporter family.</text>
</comment>
<gene>
    <name evidence="4" type="ORF">ELQ94_02685</name>
</gene>
<dbReference type="OrthoDB" id="154915at2"/>
<proteinExistence type="inferred from homology"/>
<dbReference type="SUPFAM" id="SSF103481">
    <property type="entry name" value="Multidrug resistance efflux transporter EmrE"/>
    <property type="match status" value="2"/>
</dbReference>
<feature type="transmembrane region" description="Helical" evidence="2">
    <location>
        <begin position="99"/>
        <end position="118"/>
    </location>
</feature>
<feature type="transmembrane region" description="Helical" evidence="2">
    <location>
        <begin position="130"/>
        <end position="147"/>
    </location>
</feature>
<comment type="caution">
    <text evidence="4">The sequence shown here is derived from an EMBL/GenBank/DDBJ whole genome shotgun (WGS) entry which is preliminary data.</text>
</comment>
<dbReference type="Pfam" id="PF00892">
    <property type="entry name" value="EamA"/>
    <property type="match status" value="2"/>
</dbReference>
<organism evidence="4 5">
    <name type="scientific">Labedella endophytica</name>
    <dbReference type="NCBI Taxonomy" id="1523160"/>
    <lineage>
        <taxon>Bacteria</taxon>
        <taxon>Bacillati</taxon>
        <taxon>Actinomycetota</taxon>
        <taxon>Actinomycetes</taxon>
        <taxon>Micrococcales</taxon>
        <taxon>Microbacteriaceae</taxon>
        <taxon>Labedella</taxon>
    </lineage>
</organism>
<dbReference type="InterPro" id="IPR000620">
    <property type="entry name" value="EamA_dom"/>
</dbReference>
<name>A0A433JW84_9MICO</name>
<keyword evidence="2" id="KW-0812">Transmembrane</keyword>
<keyword evidence="2" id="KW-0472">Membrane</keyword>
<dbReference type="EMBL" id="RZGZ01000001">
    <property type="protein sequence ID" value="RUR03466.1"/>
    <property type="molecule type" value="Genomic_DNA"/>
</dbReference>
<dbReference type="PANTHER" id="PTHR22911">
    <property type="entry name" value="ACYL-MALONYL CONDENSING ENZYME-RELATED"/>
    <property type="match status" value="1"/>
</dbReference>
<keyword evidence="5" id="KW-1185">Reference proteome</keyword>
<feature type="domain" description="EamA" evidence="3">
    <location>
        <begin position="9"/>
        <end position="144"/>
    </location>
</feature>
<feature type="transmembrane region" description="Helical" evidence="2">
    <location>
        <begin position="279"/>
        <end position="297"/>
    </location>
</feature>
<accession>A0A433JW84</accession>
<dbReference type="InterPro" id="IPR037185">
    <property type="entry name" value="EmrE-like"/>
</dbReference>
<sequence>MRATTSPASGVLIGVLSALAFGASGPFVKTLLEAGWSPGSAVFARTLGAAIVLTPLGLWAVRGRWGIARREWRLIVGFGIIAVAGAQLCYFAAVSRMPVGISLLIEYLAPVLLVLAAWARTRRAPRGRMIGGSALSIGGLVLVIDITGATPDVLGVVFALGAAICLGFYFVLSARPTELPPVALAAGGLLVATIALGSALLVGALPASAPLVDVDLLGAVVPWWVPLGVIVLVATAFAYVTGIVAAGRMGERLASFVGLSEVLFAVVIAWLLLGEVPSVVQALGGVLIVAGVVVVRLDGAGRASTAPLDLPTPAPISTP</sequence>
<dbReference type="Proteomes" id="UP000274909">
    <property type="component" value="Unassembled WGS sequence"/>
</dbReference>
<evidence type="ECO:0000256" key="1">
    <source>
        <dbReference type="ARBA" id="ARBA00007362"/>
    </source>
</evidence>
<feature type="transmembrane region" description="Helical" evidence="2">
    <location>
        <begin position="223"/>
        <end position="246"/>
    </location>
</feature>
<feature type="transmembrane region" description="Helical" evidence="2">
    <location>
        <begin position="42"/>
        <end position="61"/>
    </location>
</feature>
<feature type="transmembrane region" description="Helical" evidence="2">
    <location>
        <begin position="153"/>
        <end position="172"/>
    </location>
</feature>
<feature type="transmembrane region" description="Helical" evidence="2">
    <location>
        <begin position="253"/>
        <end position="273"/>
    </location>
</feature>
<protein>
    <submittedName>
        <fullName evidence="4">DMT family transporter</fullName>
    </submittedName>
</protein>
<evidence type="ECO:0000259" key="3">
    <source>
        <dbReference type="Pfam" id="PF00892"/>
    </source>
</evidence>
<dbReference type="GO" id="GO:0016020">
    <property type="term" value="C:membrane"/>
    <property type="evidence" value="ECO:0007669"/>
    <property type="project" value="InterPro"/>
</dbReference>
<feature type="transmembrane region" description="Helical" evidence="2">
    <location>
        <begin position="73"/>
        <end position="93"/>
    </location>
</feature>
<dbReference type="AlphaFoldDB" id="A0A433JW84"/>
<evidence type="ECO:0000256" key="2">
    <source>
        <dbReference type="SAM" id="Phobius"/>
    </source>
</evidence>
<evidence type="ECO:0000313" key="4">
    <source>
        <dbReference type="EMBL" id="RUR03466.1"/>
    </source>
</evidence>
<dbReference type="PANTHER" id="PTHR22911:SF79">
    <property type="entry name" value="MOBA-LIKE NTP TRANSFERASE DOMAIN-CONTAINING PROTEIN"/>
    <property type="match status" value="1"/>
</dbReference>
<reference evidence="4 5" key="1">
    <citation type="submission" date="2018-12" db="EMBL/GenBank/DDBJ databases">
        <authorList>
            <person name="Li F."/>
        </authorList>
    </citation>
    <scope>NUCLEOTIDE SEQUENCE [LARGE SCALE GENOMIC DNA]</scope>
    <source>
        <strain evidence="4 5">EGI 6500705</strain>
    </source>
</reference>
<dbReference type="RefSeq" id="WP_127046883.1">
    <property type="nucleotide sequence ID" value="NZ_RZGZ01000001.1"/>
</dbReference>
<feature type="domain" description="EamA" evidence="3">
    <location>
        <begin position="154"/>
        <end position="295"/>
    </location>
</feature>